<keyword evidence="3" id="KW-0813">Transport</keyword>
<keyword evidence="5" id="KW-0997">Cell inner membrane</keyword>
<keyword evidence="6" id="KW-0812">Transmembrane</keyword>
<comment type="subcellular location">
    <subcellularLocation>
        <location evidence="1">Cell inner membrane</location>
    </subcellularLocation>
</comment>
<evidence type="ECO:0000256" key="7">
    <source>
        <dbReference type="ARBA" id="ARBA00022927"/>
    </source>
</evidence>
<dbReference type="Gene3D" id="3.30.1300.30">
    <property type="entry name" value="GSPII I/J protein-like"/>
    <property type="match status" value="1"/>
</dbReference>
<evidence type="ECO:0000259" key="11">
    <source>
        <dbReference type="Pfam" id="PF21687"/>
    </source>
</evidence>
<dbReference type="SUPFAM" id="SSF158544">
    <property type="entry name" value="GspK insert domain-like"/>
    <property type="match status" value="1"/>
</dbReference>
<dbReference type="Pfam" id="PF03934">
    <property type="entry name" value="T2SSK"/>
    <property type="match status" value="1"/>
</dbReference>
<evidence type="ECO:0000256" key="4">
    <source>
        <dbReference type="ARBA" id="ARBA00022475"/>
    </source>
</evidence>
<evidence type="ECO:0000256" key="9">
    <source>
        <dbReference type="ARBA" id="ARBA00023136"/>
    </source>
</evidence>
<dbReference type="InterPro" id="IPR038072">
    <property type="entry name" value="GspK_central_sf"/>
</dbReference>
<keyword evidence="8" id="KW-1133">Transmembrane helix</keyword>
<evidence type="ECO:0000256" key="3">
    <source>
        <dbReference type="ARBA" id="ARBA00022448"/>
    </source>
</evidence>
<dbReference type="PIRSF" id="PIRSF002786">
    <property type="entry name" value="XcpX"/>
    <property type="match status" value="1"/>
</dbReference>
<dbReference type="PANTHER" id="PTHR38831:SF1">
    <property type="entry name" value="TYPE II SECRETION SYSTEM PROTEIN K-RELATED"/>
    <property type="match status" value="1"/>
</dbReference>
<evidence type="ECO:0000256" key="5">
    <source>
        <dbReference type="ARBA" id="ARBA00022519"/>
    </source>
</evidence>
<dbReference type="Gene3D" id="1.10.40.60">
    <property type="entry name" value="EpsJ-like"/>
    <property type="match status" value="2"/>
</dbReference>
<accession>A0A1V5MM07</accession>
<comment type="similarity">
    <text evidence="2">Belongs to the GSP K family.</text>
</comment>
<dbReference type="AlphaFoldDB" id="A0A1V5MM07"/>
<gene>
    <name evidence="12" type="primary">gspK</name>
    <name evidence="12" type="ORF">BWY73_00059</name>
</gene>
<dbReference type="Proteomes" id="UP000485484">
    <property type="component" value="Unassembled WGS sequence"/>
</dbReference>
<feature type="domain" description="T2SS protein K second SAM-like" evidence="10">
    <location>
        <begin position="214"/>
        <end position="271"/>
    </location>
</feature>
<dbReference type="InterPro" id="IPR049031">
    <property type="entry name" value="T2SSK_SAM-like_1st"/>
</dbReference>
<reference evidence="12" key="1">
    <citation type="submission" date="2017-02" db="EMBL/GenBank/DDBJ databases">
        <title>Delving into the versatile metabolic prowess of the omnipresent phylum Bacteroidetes.</title>
        <authorList>
            <person name="Nobu M.K."/>
            <person name="Mei R."/>
            <person name="Narihiro T."/>
            <person name="Kuroda K."/>
            <person name="Liu W.-T."/>
        </authorList>
    </citation>
    <scope>NUCLEOTIDE SEQUENCE</scope>
    <source>
        <strain evidence="12">ADurb.Bin417</strain>
    </source>
</reference>
<keyword evidence="9" id="KW-0472">Membrane</keyword>
<dbReference type="Pfam" id="PF21687">
    <property type="entry name" value="T2SSK_1st"/>
    <property type="match status" value="1"/>
</dbReference>
<sequence length="319" mass="35714">MTLILIAILALAAVELFLFLRPKLSVSRELLQRTLLVNAASTGIDYARSLLLEDLENSEFDSLEEPWNEPVEYALDRVEVKVRIEDEERRFPLAFLIVEPAAKPAVGTAPAESGRTDTGIKLSEVGLEAFETLLKRLGLTPNWAKEAVDSLADWIDGDDDPRSFGAEKDYYAVNGYQARNGLPDNLGELALVKGFRPDITEKVFPYLTVFSKRLNLNTAPAEVLESMFGKDESLPIDFLVNGRPYESTADALKLAQIDPKFYNQLQKMLTVSSSVFSVRSTARDESGRQESVYAIIERNEKGGRILYWQRLQPPDDPLP</sequence>
<organism evidence="12">
    <name type="scientific">candidate division TA06 bacterium ADurb.Bin417</name>
    <dbReference type="NCBI Taxonomy" id="1852828"/>
    <lineage>
        <taxon>Bacteria</taxon>
        <taxon>Bacteria division TA06</taxon>
    </lineage>
</organism>
<dbReference type="EMBL" id="MWAK01000004">
    <property type="protein sequence ID" value="OPZ93861.1"/>
    <property type="molecule type" value="Genomic_DNA"/>
</dbReference>
<proteinExistence type="inferred from homology"/>
<feature type="domain" description="T2SS protein K first SAM-like" evidence="11">
    <location>
        <begin position="123"/>
        <end position="210"/>
    </location>
</feature>
<comment type="caution">
    <text evidence="12">The sequence shown here is derived from an EMBL/GenBank/DDBJ whole genome shotgun (WGS) entry which is preliminary data.</text>
</comment>
<dbReference type="GO" id="GO:0009306">
    <property type="term" value="P:protein secretion"/>
    <property type="evidence" value="ECO:0007669"/>
    <property type="project" value="InterPro"/>
</dbReference>
<evidence type="ECO:0000259" key="10">
    <source>
        <dbReference type="Pfam" id="PF03934"/>
    </source>
</evidence>
<dbReference type="NCBIfam" id="NF037980">
    <property type="entry name" value="T2SS_GspK"/>
    <property type="match status" value="1"/>
</dbReference>
<evidence type="ECO:0000256" key="2">
    <source>
        <dbReference type="ARBA" id="ARBA00007246"/>
    </source>
</evidence>
<keyword evidence="4" id="KW-1003">Cell membrane</keyword>
<evidence type="ECO:0000256" key="1">
    <source>
        <dbReference type="ARBA" id="ARBA00004533"/>
    </source>
</evidence>
<protein>
    <submittedName>
        <fullName evidence="12">Putative type II secretion system protein K</fullName>
    </submittedName>
</protein>
<evidence type="ECO:0000256" key="6">
    <source>
        <dbReference type="ARBA" id="ARBA00022692"/>
    </source>
</evidence>
<dbReference type="GO" id="GO:0005886">
    <property type="term" value="C:plasma membrane"/>
    <property type="evidence" value="ECO:0007669"/>
    <property type="project" value="UniProtKB-SubCell"/>
</dbReference>
<dbReference type="PANTHER" id="PTHR38831">
    <property type="entry name" value="TYPE II SECRETION SYSTEM PROTEIN K"/>
    <property type="match status" value="1"/>
</dbReference>
<dbReference type="InterPro" id="IPR049179">
    <property type="entry name" value="T2SSK_SAM-like_2nd"/>
</dbReference>
<name>A0A1V5MM07_UNCT6</name>
<evidence type="ECO:0000256" key="8">
    <source>
        <dbReference type="ARBA" id="ARBA00022989"/>
    </source>
</evidence>
<dbReference type="SUPFAM" id="SSF81585">
    <property type="entry name" value="PsbU/PolX domain-like"/>
    <property type="match status" value="1"/>
</dbReference>
<keyword evidence="7" id="KW-0653">Protein transport</keyword>
<evidence type="ECO:0000313" key="12">
    <source>
        <dbReference type="EMBL" id="OPZ93861.1"/>
    </source>
</evidence>
<dbReference type="InterPro" id="IPR005628">
    <property type="entry name" value="GspK"/>
</dbReference>